<dbReference type="InterPro" id="IPR047650">
    <property type="entry name" value="Transpos_IS110"/>
</dbReference>
<evidence type="ECO:0000313" key="4">
    <source>
        <dbReference type="Proteomes" id="UP000381378"/>
    </source>
</evidence>
<protein>
    <recommendedName>
        <fullName evidence="2">Transposase IS116/IS110/IS902 C-terminal domain-containing protein</fullName>
    </recommendedName>
</protein>
<dbReference type="InterPro" id="IPR003346">
    <property type="entry name" value="Transposase_20"/>
</dbReference>
<accession>A0A5E7VVB3</accession>
<name>A0A5E7VVB3_PSEFL</name>
<feature type="region of interest" description="Disordered" evidence="1">
    <location>
        <begin position="1"/>
        <end position="24"/>
    </location>
</feature>
<feature type="compositionally biased region" description="Basic and acidic residues" evidence="1">
    <location>
        <begin position="1"/>
        <end position="10"/>
    </location>
</feature>
<dbReference type="GO" id="GO:0004803">
    <property type="term" value="F:transposase activity"/>
    <property type="evidence" value="ECO:0007669"/>
    <property type="project" value="InterPro"/>
</dbReference>
<dbReference type="GO" id="GO:0006313">
    <property type="term" value="P:DNA transposition"/>
    <property type="evidence" value="ECO:0007669"/>
    <property type="project" value="InterPro"/>
</dbReference>
<dbReference type="PANTHER" id="PTHR33055">
    <property type="entry name" value="TRANSPOSASE FOR INSERTION SEQUENCE ELEMENT IS1111A"/>
    <property type="match status" value="1"/>
</dbReference>
<dbReference type="EMBL" id="CABVJF010000057">
    <property type="protein sequence ID" value="VVQ26603.1"/>
    <property type="molecule type" value="Genomic_DNA"/>
</dbReference>
<gene>
    <name evidence="3" type="ORF">PS928_06771</name>
</gene>
<organism evidence="3 4">
    <name type="scientific">Pseudomonas fluorescens</name>
    <dbReference type="NCBI Taxonomy" id="294"/>
    <lineage>
        <taxon>Bacteria</taxon>
        <taxon>Pseudomonadati</taxon>
        <taxon>Pseudomonadota</taxon>
        <taxon>Gammaproteobacteria</taxon>
        <taxon>Pseudomonadales</taxon>
        <taxon>Pseudomonadaceae</taxon>
        <taxon>Pseudomonas</taxon>
    </lineage>
</organism>
<evidence type="ECO:0000313" key="3">
    <source>
        <dbReference type="EMBL" id="VVQ26603.1"/>
    </source>
</evidence>
<sequence>MDLRAKDSGKKNGPRHLSKKGDTELRRLAHNAAMAACRSPVWKPYYESYLARGLAKTQALVILARKLCRVAFALMKNQSEYQPNLRLQGSPAT</sequence>
<evidence type="ECO:0000259" key="2">
    <source>
        <dbReference type="Pfam" id="PF02371"/>
    </source>
</evidence>
<dbReference type="PANTHER" id="PTHR33055:SF3">
    <property type="entry name" value="PUTATIVE TRANSPOSASE FOR IS117-RELATED"/>
    <property type="match status" value="1"/>
</dbReference>
<dbReference type="AlphaFoldDB" id="A0A5E7VVB3"/>
<dbReference type="GO" id="GO:0003677">
    <property type="term" value="F:DNA binding"/>
    <property type="evidence" value="ECO:0007669"/>
    <property type="project" value="InterPro"/>
</dbReference>
<reference evidence="3 4" key="1">
    <citation type="submission" date="2019-09" db="EMBL/GenBank/DDBJ databases">
        <authorList>
            <person name="Chandra G."/>
            <person name="Truman W A."/>
        </authorList>
    </citation>
    <scope>NUCLEOTIDE SEQUENCE [LARGE SCALE GENOMIC DNA]</scope>
    <source>
        <strain evidence="3">PS928</strain>
    </source>
</reference>
<evidence type="ECO:0000256" key="1">
    <source>
        <dbReference type="SAM" id="MobiDB-lite"/>
    </source>
</evidence>
<dbReference type="Proteomes" id="UP000381378">
    <property type="component" value="Unassembled WGS sequence"/>
</dbReference>
<proteinExistence type="predicted"/>
<dbReference type="Pfam" id="PF02371">
    <property type="entry name" value="Transposase_20"/>
    <property type="match status" value="1"/>
</dbReference>
<feature type="domain" description="Transposase IS116/IS110/IS902 C-terminal" evidence="2">
    <location>
        <begin position="2"/>
        <end position="47"/>
    </location>
</feature>